<keyword evidence="1 9" id="KW-0808">Transferase</keyword>
<dbReference type="Pfam" id="PF00294">
    <property type="entry name" value="PfkB"/>
    <property type="match status" value="1"/>
</dbReference>
<keyword evidence="2 9" id="KW-0479">Metal-binding</keyword>
<feature type="binding site" evidence="9">
    <location>
        <position position="242"/>
    </location>
    <ligand>
        <name>K(+)</name>
        <dbReference type="ChEBI" id="CHEBI:29103"/>
    </ligand>
</feature>
<name>A0ABW2AGH9_9MICO</name>
<keyword evidence="3 9" id="KW-0547">Nucleotide-binding</keyword>
<dbReference type="EMBL" id="JBHSWH010000001">
    <property type="protein sequence ID" value="MFC6705491.1"/>
    <property type="molecule type" value="Genomic_DNA"/>
</dbReference>
<keyword evidence="5 9" id="KW-0067">ATP-binding</keyword>
<feature type="binding site" evidence="9">
    <location>
        <begin position="247"/>
        <end position="248"/>
    </location>
    <ligand>
        <name>ATP</name>
        <dbReference type="ChEBI" id="CHEBI:30616"/>
    </ligand>
</feature>
<keyword evidence="4 9" id="KW-0418">Kinase</keyword>
<proteinExistence type="inferred from homology"/>
<feature type="binding site" evidence="9">
    <location>
        <position position="135"/>
    </location>
    <ligand>
        <name>substrate</name>
    </ligand>
</feature>
<feature type="binding site" evidence="9">
    <location>
        <position position="176"/>
    </location>
    <ligand>
        <name>ATP</name>
        <dbReference type="ChEBI" id="CHEBI:30616"/>
    </ligand>
</feature>
<gene>
    <name evidence="9" type="primary">rbsK</name>
    <name evidence="11" type="ORF">ACFQDH_09475</name>
</gene>
<accession>A0ABW2AGH9</accession>
<evidence type="ECO:0000256" key="1">
    <source>
        <dbReference type="ARBA" id="ARBA00022679"/>
    </source>
</evidence>
<dbReference type="PANTHER" id="PTHR10584">
    <property type="entry name" value="SUGAR KINASE"/>
    <property type="match status" value="1"/>
</dbReference>
<comment type="caution">
    <text evidence="9">Lacks conserved residue(s) required for the propagation of feature annotation.</text>
</comment>
<evidence type="ECO:0000313" key="12">
    <source>
        <dbReference type="Proteomes" id="UP001596298"/>
    </source>
</evidence>
<feature type="binding site" evidence="9">
    <location>
        <position position="278"/>
    </location>
    <ligand>
        <name>K(+)</name>
        <dbReference type="ChEBI" id="CHEBI:29103"/>
    </ligand>
</feature>
<dbReference type="SUPFAM" id="SSF53613">
    <property type="entry name" value="Ribokinase-like"/>
    <property type="match status" value="1"/>
</dbReference>
<evidence type="ECO:0000256" key="6">
    <source>
        <dbReference type="ARBA" id="ARBA00022842"/>
    </source>
</evidence>
<keyword evidence="8 9" id="KW-0119">Carbohydrate metabolism</keyword>
<evidence type="ECO:0000256" key="4">
    <source>
        <dbReference type="ARBA" id="ARBA00022777"/>
    </source>
</evidence>
<dbReference type="CDD" id="cd01174">
    <property type="entry name" value="ribokinase"/>
    <property type="match status" value="1"/>
</dbReference>
<comment type="catalytic activity">
    <reaction evidence="9">
        <text>D-ribose + ATP = D-ribose 5-phosphate + ADP + H(+)</text>
        <dbReference type="Rhea" id="RHEA:13697"/>
        <dbReference type="ChEBI" id="CHEBI:15378"/>
        <dbReference type="ChEBI" id="CHEBI:30616"/>
        <dbReference type="ChEBI" id="CHEBI:47013"/>
        <dbReference type="ChEBI" id="CHEBI:78346"/>
        <dbReference type="ChEBI" id="CHEBI:456216"/>
        <dbReference type="EC" id="2.7.1.15"/>
    </reaction>
</comment>
<protein>
    <recommendedName>
        <fullName evidence="9">Ribokinase</fullName>
        <shortName evidence="9">RK</shortName>
        <ecNumber evidence="9">2.7.1.15</ecNumber>
    </recommendedName>
</protein>
<evidence type="ECO:0000256" key="8">
    <source>
        <dbReference type="ARBA" id="ARBA00023277"/>
    </source>
</evidence>
<comment type="caution">
    <text evidence="11">The sequence shown here is derived from an EMBL/GenBank/DDBJ whole genome shotgun (WGS) entry which is preliminary data.</text>
</comment>
<evidence type="ECO:0000256" key="5">
    <source>
        <dbReference type="ARBA" id="ARBA00022840"/>
    </source>
</evidence>
<dbReference type="InterPro" id="IPR029056">
    <property type="entry name" value="Ribokinase-like"/>
</dbReference>
<evidence type="ECO:0000313" key="11">
    <source>
        <dbReference type="EMBL" id="MFC6705491.1"/>
    </source>
</evidence>
<feature type="binding site" evidence="9">
    <location>
        <position position="244"/>
    </location>
    <ligand>
        <name>K(+)</name>
        <dbReference type="ChEBI" id="CHEBI:29103"/>
    </ligand>
</feature>
<organism evidence="11 12">
    <name type="scientific">Flexivirga alba</name>
    <dbReference type="NCBI Taxonomy" id="702742"/>
    <lineage>
        <taxon>Bacteria</taxon>
        <taxon>Bacillati</taxon>
        <taxon>Actinomycetota</taxon>
        <taxon>Actinomycetes</taxon>
        <taxon>Micrococcales</taxon>
        <taxon>Dermacoccaceae</taxon>
        <taxon>Flexivirga</taxon>
    </lineage>
</organism>
<comment type="activity regulation">
    <text evidence="9">Activated by a monovalent cation that binds near, but not in, the active site. The most likely occupant of the site in vivo is potassium. Ion binding induces a conformational change that may alter substrate affinity.</text>
</comment>
<comment type="cofactor">
    <cofactor evidence="9">
        <name>Mg(2+)</name>
        <dbReference type="ChEBI" id="CHEBI:18420"/>
    </cofactor>
    <text evidence="9">Requires a divalent cation, most likely magnesium in vivo, as an electrophilic catalyst to aid phosphoryl group transfer. It is the chelate of the metal and the nucleotide that is the actual substrate.</text>
</comment>
<sequence length="310" mass="31686">MSERVTVVGSVNVDHTIDVERFPRPGETLLASSLSSSMGGKGANQAVAAAKSGVRTGMVARIGVDAEGAQALESLQRAGVDIDGVGRIADAPTGSAWITVSVSENTILVVPGANSKWAEGLPQFDASGVVLCQLEIPMSVVERVAVATVGTFVLNAAPASQLSDELLRHCDVLIVNEHELAEVSGQSDIDASDTDALIAASRSLIERGTTAVATTLGSKGAILCTEESTLIATTPPTPDVVDSTGAGDAFCGVFAGRLAQGESLSTALRAGVTAGSLAVRHSAAQGGYDEFARLATFIQETPEITTRPNT</sequence>
<comment type="similarity">
    <text evidence="9">Belongs to the carbohydrate kinase PfkB family. Ribokinase subfamily.</text>
</comment>
<evidence type="ECO:0000256" key="7">
    <source>
        <dbReference type="ARBA" id="ARBA00022958"/>
    </source>
</evidence>
<feature type="binding site" evidence="9">
    <location>
        <position position="281"/>
    </location>
    <ligand>
        <name>K(+)</name>
        <dbReference type="ChEBI" id="CHEBI:29103"/>
    </ligand>
</feature>
<dbReference type="HAMAP" id="MF_01987">
    <property type="entry name" value="Ribokinase"/>
    <property type="match status" value="1"/>
</dbReference>
<comment type="subcellular location">
    <subcellularLocation>
        <location evidence="9">Cytoplasm</location>
    </subcellularLocation>
</comment>
<dbReference type="RefSeq" id="WP_382400674.1">
    <property type="nucleotide sequence ID" value="NZ_JBHSWH010000001.1"/>
</dbReference>
<dbReference type="GO" id="GO:0004747">
    <property type="term" value="F:ribokinase activity"/>
    <property type="evidence" value="ECO:0007669"/>
    <property type="project" value="UniProtKB-EC"/>
</dbReference>
<feature type="binding site" evidence="9">
    <location>
        <position position="248"/>
    </location>
    <ligand>
        <name>substrate</name>
    </ligand>
</feature>
<dbReference type="EC" id="2.7.1.15" evidence="9"/>
<keyword evidence="12" id="KW-1185">Reference proteome</keyword>
<dbReference type="InterPro" id="IPR011611">
    <property type="entry name" value="PfkB_dom"/>
</dbReference>
<reference evidence="12" key="1">
    <citation type="journal article" date="2019" name="Int. J. Syst. Evol. Microbiol.">
        <title>The Global Catalogue of Microorganisms (GCM) 10K type strain sequencing project: providing services to taxonomists for standard genome sequencing and annotation.</title>
        <authorList>
            <consortium name="The Broad Institute Genomics Platform"/>
            <consortium name="The Broad Institute Genome Sequencing Center for Infectious Disease"/>
            <person name="Wu L."/>
            <person name="Ma J."/>
        </authorList>
    </citation>
    <scope>NUCLEOTIDE SEQUENCE [LARGE SCALE GENOMIC DNA]</scope>
    <source>
        <strain evidence="12">CCUG 58127</strain>
    </source>
</reference>
<feature type="binding site" evidence="9">
    <location>
        <begin position="215"/>
        <end position="220"/>
    </location>
    <ligand>
        <name>ATP</name>
        <dbReference type="ChEBI" id="CHEBI:30616"/>
    </ligand>
</feature>
<evidence type="ECO:0000256" key="3">
    <source>
        <dbReference type="ARBA" id="ARBA00022741"/>
    </source>
</evidence>
<evidence type="ECO:0000256" key="2">
    <source>
        <dbReference type="ARBA" id="ARBA00022723"/>
    </source>
</evidence>
<evidence type="ECO:0000259" key="10">
    <source>
        <dbReference type="Pfam" id="PF00294"/>
    </source>
</evidence>
<comment type="pathway">
    <text evidence="9">Carbohydrate metabolism; D-ribose degradation; D-ribose 5-phosphate from beta-D-ribopyranose: step 2/2.</text>
</comment>
<comment type="function">
    <text evidence="9">Catalyzes the phosphorylation of ribose at O-5 in a reaction requiring ATP and magnesium. The resulting D-ribose-5-phosphate can then be used either for sythesis of nucleotides, histidine, and tryptophan, or as a component of the pentose phosphate pathway.</text>
</comment>
<feature type="active site" description="Proton acceptor" evidence="9">
    <location>
        <position position="248"/>
    </location>
</feature>
<keyword evidence="9" id="KW-0963">Cytoplasm</keyword>
<feature type="domain" description="Carbohydrate kinase PfkB" evidence="10">
    <location>
        <begin position="3"/>
        <end position="286"/>
    </location>
</feature>
<keyword evidence="7 9" id="KW-0630">Potassium</keyword>
<feature type="binding site" evidence="9">
    <location>
        <begin position="40"/>
        <end position="44"/>
    </location>
    <ligand>
        <name>substrate</name>
    </ligand>
</feature>
<dbReference type="PANTHER" id="PTHR10584:SF166">
    <property type="entry name" value="RIBOKINASE"/>
    <property type="match status" value="1"/>
</dbReference>
<evidence type="ECO:0000256" key="9">
    <source>
        <dbReference type="HAMAP-Rule" id="MF_01987"/>
    </source>
</evidence>
<dbReference type="InterPro" id="IPR011877">
    <property type="entry name" value="Ribokinase"/>
</dbReference>
<dbReference type="PRINTS" id="PR00990">
    <property type="entry name" value="RIBOKINASE"/>
</dbReference>
<dbReference type="InterPro" id="IPR002139">
    <property type="entry name" value="Ribo/fructo_kinase"/>
</dbReference>
<keyword evidence="6 9" id="KW-0460">Magnesium</keyword>
<comment type="subunit">
    <text evidence="9">Homodimer.</text>
</comment>
<dbReference type="Gene3D" id="3.40.1190.20">
    <property type="match status" value="1"/>
</dbReference>
<feature type="binding site" evidence="9">
    <location>
        <begin position="12"/>
        <end position="14"/>
    </location>
    <ligand>
        <name>substrate</name>
    </ligand>
</feature>
<dbReference type="Proteomes" id="UP001596298">
    <property type="component" value="Unassembled WGS sequence"/>
</dbReference>